<dbReference type="PANTHER" id="PTHR22602">
    <property type="entry name" value="TRANSFERASE CAF17, MITOCHONDRIAL-RELATED"/>
    <property type="match status" value="1"/>
</dbReference>
<feature type="domain" description="CAF17 C-terminal" evidence="3">
    <location>
        <begin position="201"/>
        <end position="272"/>
    </location>
</feature>
<dbReference type="SUPFAM" id="SSF103025">
    <property type="entry name" value="Folate-binding domain"/>
    <property type="match status" value="1"/>
</dbReference>
<proteinExistence type="predicted"/>
<dbReference type="EMBL" id="RCTF01000012">
    <property type="protein sequence ID" value="RLP76653.1"/>
    <property type="molecule type" value="Genomic_DNA"/>
</dbReference>
<evidence type="ECO:0000259" key="2">
    <source>
        <dbReference type="Pfam" id="PF01571"/>
    </source>
</evidence>
<name>A0A3L7A8I2_9HYPH</name>
<dbReference type="Proteomes" id="UP000269692">
    <property type="component" value="Unassembled WGS sequence"/>
</dbReference>
<dbReference type="NCBIfam" id="TIGR03317">
    <property type="entry name" value="ygfZ_signature"/>
    <property type="match status" value="1"/>
</dbReference>
<dbReference type="PANTHER" id="PTHR22602:SF0">
    <property type="entry name" value="TRANSFERASE CAF17, MITOCHONDRIAL-RELATED"/>
    <property type="match status" value="1"/>
</dbReference>
<accession>A0A3L7A8I2</accession>
<keyword evidence="5" id="KW-1185">Reference proteome</keyword>
<dbReference type="Pfam" id="PF01571">
    <property type="entry name" value="GCV_T"/>
    <property type="match status" value="1"/>
</dbReference>
<gene>
    <name evidence="4" type="ORF">D9R14_14770</name>
</gene>
<dbReference type="InterPro" id="IPR017703">
    <property type="entry name" value="YgfZ/GCV_T_CS"/>
</dbReference>
<dbReference type="AlphaFoldDB" id="A0A3L7A8I2"/>
<dbReference type="InterPro" id="IPR045179">
    <property type="entry name" value="YgfZ/GcvT"/>
</dbReference>
<sequence>MPVVHLTDRALIRVHGPDARHFLHNILTCNVADLPEGGARYGALLFPQGKIIADFLLYDEGGDSFLLDAPQSQAADLLKRLGFYKLRAQVTCEAAADLAVAAVFGDGAAPQGRLFPDPRLPALGGRLILPVADVAALSGDASAYEAHRIALGIPKGGPDFAYGDAFPHEADMDQLGGVDFKKGCYVGQEVVSRMQHRGTARTRAVQALLDAAAAPGSEIMAGEKTVGRVGSAAEGTAIALVRLDRAADAKAAGIPLVAGGHEVKLRRPQWATFAMDAE</sequence>
<keyword evidence="1" id="KW-0809">Transit peptide</keyword>
<dbReference type="OrthoDB" id="9796287at2"/>
<reference evidence="4 5" key="1">
    <citation type="submission" date="2018-10" db="EMBL/GenBank/DDBJ databases">
        <title>Xanthobacter tagetidis genome sequencing and assembly.</title>
        <authorList>
            <person name="Maclea K.S."/>
            <person name="Goen A.E."/>
            <person name="Fatima S.A."/>
        </authorList>
    </citation>
    <scope>NUCLEOTIDE SEQUENCE [LARGE SCALE GENOMIC DNA]</scope>
    <source>
        <strain evidence="4 5">ATCC 700314</strain>
    </source>
</reference>
<dbReference type="GO" id="GO:0016226">
    <property type="term" value="P:iron-sulfur cluster assembly"/>
    <property type="evidence" value="ECO:0007669"/>
    <property type="project" value="TreeGrafter"/>
</dbReference>
<dbReference type="InterPro" id="IPR057460">
    <property type="entry name" value="CAF17_C"/>
</dbReference>
<evidence type="ECO:0000313" key="5">
    <source>
        <dbReference type="Proteomes" id="UP000269692"/>
    </source>
</evidence>
<dbReference type="InterPro" id="IPR027266">
    <property type="entry name" value="TrmE/GcvT-like"/>
</dbReference>
<evidence type="ECO:0000256" key="1">
    <source>
        <dbReference type="ARBA" id="ARBA00022946"/>
    </source>
</evidence>
<dbReference type="RefSeq" id="WP_121624107.1">
    <property type="nucleotide sequence ID" value="NZ_JACIIW010000007.1"/>
</dbReference>
<protein>
    <submittedName>
        <fullName evidence="4">Folate-binding protein</fullName>
    </submittedName>
</protein>
<comment type="caution">
    <text evidence="4">The sequence shown here is derived from an EMBL/GenBank/DDBJ whole genome shotgun (WGS) entry which is preliminary data.</text>
</comment>
<dbReference type="Gene3D" id="3.30.1360.120">
    <property type="entry name" value="Probable tRNA modification gtpase trme, domain 1"/>
    <property type="match status" value="2"/>
</dbReference>
<evidence type="ECO:0000259" key="3">
    <source>
        <dbReference type="Pfam" id="PF25455"/>
    </source>
</evidence>
<dbReference type="PIRSF" id="PIRSF006487">
    <property type="entry name" value="GcvT"/>
    <property type="match status" value="1"/>
</dbReference>
<feature type="domain" description="GCVT N-terminal" evidence="2">
    <location>
        <begin position="12"/>
        <end position="103"/>
    </location>
</feature>
<evidence type="ECO:0000313" key="4">
    <source>
        <dbReference type="EMBL" id="RLP76653.1"/>
    </source>
</evidence>
<organism evidence="4 5">
    <name type="scientific">Xanthobacter tagetidis</name>
    <dbReference type="NCBI Taxonomy" id="60216"/>
    <lineage>
        <taxon>Bacteria</taxon>
        <taxon>Pseudomonadati</taxon>
        <taxon>Pseudomonadota</taxon>
        <taxon>Alphaproteobacteria</taxon>
        <taxon>Hyphomicrobiales</taxon>
        <taxon>Xanthobacteraceae</taxon>
        <taxon>Xanthobacter</taxon>
    </lineage>
</organism>
<dbReference type="Pfam" id="PF25455">
    <property type="entry name" value="Beta-barrel_CAF17_C"/>
    <property type="match status" value="1"/>
</dbReference>
<dbReference type="InterPro" id="IPR006222">
    <property type="entry name" value="GCVT_N"/>
</dbReference>